<dbReference type="Pfam" id="PF20253">
    <property type="entry name" value="DUF6604"/>
    <property type="match status" value="1"/>
</dbReference>
<evidence type="ECO:0000256" key="1">
    <source>
        <dbReference type="SAM" id="MobiDB-lite"/>
    </source>
</evidence>
<accession>A0ABR4P4K1</accession>
<proteinExistence type="predicted"/>
<feature type="domain" description="DUF6604" evidence="2">
    <location>
        <begin position="25"/>
        <end position="232"/>
    </location>
</feature>
<dbReference type="EMBL" id="JBFCZG010000009">
    <property type="protein sequence ID" value="KAL3418228.1"/>
    <property type="molecule type" value="Genomic_DNA"/>
</dbReference>
<evidence type="ECO:0000259" key="2">
    <source>
        <dbReference type="Pfam" id="PF20253"/>
    </source>
</evidence>
<name>A0ABR4P4K1_9HELO</name>
<comment type="caution">
    <text evidence="3">The sequence shown here is derived from an EMBL/GenBank/DDBJ whole genome shotgun (WGS) entry which is preliminary data.</text>
</comment>
<evidence type="ECO:0000313" key="3">
    <source>
        <dbReference type="EMBL" id="KAL3418228.1"/>
    </source>
</evidence>
<dbReference type="InterPro" id="IPR046539">
    <property type="entry name" value="DUF6604"/>
</dbReference>
<protein>
    <recommendedName>
        <fullName evidence="2">DUF6604 domain-containing protein</fullName>
    </recommendedName>
</protein>
<dbReference type="PANTHER" id="PTHR38795:SF1">
    <property type="entry name" value="DUF6604 DOMAIN-CONTAINING PROTEIN"/>
    <property type="match status" value="1"/>
</dbReference>
<feature type="compositionally biased region" description="Basic residues" evidence="1">
    <location>
        <begin position="171"/>
        <end position="195"/>
    </location>
</feature>
<organism evidence="3 4">
    <name type="scientific">Phlyctema vagabunda</name>
    <dbReference type="NCBI Taxonomy" id="108571"/>
    <lineage>
        <taxon>Eukaryota</taxon>
        <taxon>Fungi</taxon>
        <taxon>Dikarya</taxon>
        <taxon>Ascomycota</taxon>
        <taxon>Pezizomycotina</taxon>
        <taxon>Leotiomycetes</taxon>
        <taxon>Helotiales</taxon>
        <taxon>Dermateaceae</taxon>
        <taxon>Phlyctema</taxon>
    </lineage>
</organism>
<sequence length="233" mass="25332">MIHASNSIIKSSHAIPTTGIAPTVNTTGQIKVSAFVPISELIAKHISPIPSTIFRLFQSVIEARTATHAVFQQIVTEKPVAEIERSNISHKCFIDSLTQAFQILGGGRGRETRTLKQKSETENLTEENIDEVIFANQFSTLNLKESDNEEGAGNSADEEPEINIASASSVRPKKTTKGKGKKGKRGKKGKGKSKPAPKEASLDDIPLESCRIIEDESGIITDYLMAVYSIVKK</sequence>
<evidence type="ECO:0000313" key="4">
    <source>
        <dbReference type="Proteomes" id="UP001629113"/>
    </source>
</evidence>
<dbReference type="Proteomes" id="UP001629113">
    <property type="component" value="Unassembled WGS sequence"/>
</dbReference>
<reference evidence="3 4" key="1">
    <citation type="submission" date="2024-06" db="EMBL/GenBank/DDBJ databases">
        <title>Complete genome of Phlyctema vagabunda strain 19-DSS-EL-015.</title>
        <authorList>
            <person name="Fiorenzani C."/>
        </authorList>
    </citation>
    <scope>NUCLEOTIDE SEQUENCE [LARGE SCALE GENOMIC DNA]</scope>
    <source>
        <strain evidence="3 4">19-DSS-EL-015</strain>
    </source>
</reference>
<keyword evidence="4" id="KW-1185">Reference proteome</keyword>
<feature type="region of interest" description="Disordered" evidence="1">
    <location>
        <begin position="146"/>
        <end position="207"/>
    </location>
</feature>
<gene>
    <name evidence="3" type="ORF">PVAG01_09943</name>
</gene>
<dbReference type="PANTHER" id="PTHR38795">
    <property type="entry name" value="DUF6604 DOMAIN-CONTAINING PROTEIN"/>
    <property type="match status" value="1"/>
</dbReference>